<gene>
    <name evidence="1" type="ORF">PMAYCL1PPCAC_15429</name>
</gene>
<sequence length="154" mass="17220">MYNTQFEHRICQQACLCFLVGSDHESSSGSENRFHSRRVHVFGKLVAPGCISGYMPEGVLSLLVSAMNVEQMADHFNLNLIRSEVLRVQGYFELVLVVEHLQFNVASEIVVNLLWYTQSTLVTRGELSVETNPEAKEGQALTTPSLCCRGQSHC</sequence>
<dbReference type="AlphaFoldDB" id="A0AAN5CIV5"/>
<keyword evidence="2" id="KW-1185">Reference proteome</keyword>
<reference evidence="2" key="1">
    <citation type="submission" date="2022-10" db="EMBL/GenBank/DDBJ databases">
        <title>Genome assembly of Pristionchus species.</title>
        <authorList>
            <person name="Yoshida K."/>
            <person name="Sommer R.J."/>
        </authorList>
    </citation>
    <scope>NUCLEOTIDE SEQUENCE [LARGE SCALE GENOMIC DNA]</scope>
    <source>
        <strain evidence="2">RS5460</strain>
    </source>
</reference>
<name>A0AAN5CIV5_9BILA</name>
<comment type="caution">
    <text evidence="1">The sequence shown here is derived from an EMBL/GenBank/DDBJ whole genome shotgun (WGS) entry which is preliminary data.</text>
</comment>
<dbReference type="EMBL" id="BTRK01000004">
    <property type="protein sequence ID" value="GMR45234.1"/>
    <property type="molecule type" value="Genomic_DNA"/>
</dbReference>
<dbReference type="Proteomes" id="UP001328107">
    <property type="component" value="Unassembled WGS sequence"/>
</dbReference>
<accession>A0AAN5CIV5</accession>
<organism evidence="1 2">
    <name type="scientific">Pristionchus mayeri</name>
    <dbReference type="NCBI Taxonomy" id="1317129"/>
    <lineage>
        <taxon>Eukaryota</taxon>
        <taxon>Metazoa</taxon>
        <taxon>Ecdysozoa</taxon>
        <taxon>Nematoda</taxon>
        <taxon>Chromadorea</taxon>
        <taxon>Rhabditida</taxon>
        <taxon>Rhabditina</taxon>
        <taxon>Diplogasteromorpha</taxon>
        <taxon>Diplogasteroidea</taxon>
        <taxon>Neodiplogasteridae</taxon>
        <taxon>Pristionchus</taxon>
    </lineage>
</organism>
<proteinExistence type="predicted"/>
<evidence type="ECO:0000313" key="1">
    <source>
        <dbReference type="EMBL" id="GMR45234.1"/>
    </source>
</evidence>
<protein>
    <submittedName>
        <fullName evidence="1">Uncharacterized protein</fullName>
    </submittedName>
</protein>
<evidence type="ECO:0000313" key="2">
    <source>
        <dbReference type="Proteomes" id="UP001328107"/>
    </source>
</evidence>